<keyword evidence="2" id="KW-0808">Transferase</keyword>
<reference evidence="2 3" key="1">
    <citation type="journal article" date="2019" name="Fungal Biol. Biotechnol.">
        <title>Draft genome sequence of fastidious pathogen Ceratobasidium theobromae, which causes vascular-streak dieback in Theobroma cacao.</title>
        <authorList>
            <person name="Ali S.S."/>
            <person name="Asman A."/>
            <person name="Shao J."/>
            <person name="Firmansyah A.P."/>
            <person name="Susilo A.W."/>
            <person name="Rosmana A."/>
            <person name="McMahon P."/>
            <person name="Junaid M."/>
            <person name="Guest D."/>
            <person name="Kheng T.Y."/>
            <person name="Meinhardt L.W."/>
            <person name="Bailey B.A."/>
        </authorList>
    </citation>
    <scope>NUCLEOTIDE SEQUENCE [LARGE SCALE GENOMIC DNA]</scope>
    <source>
        <strain evidence="2 3">CT2</strain>
    </source>
</reference>
<evidence type="ECO:0000259" key="1">
    <source>
        <dbReference type="PROSITE" id="PS51186"/>
    </source>
</evidence>
<gene>
    <name evidence="2" type="ORF">CTheo_3356</name>
</gene>
<keyword evidence="3" id="KW-1185">Reference proteome</keyword>
<sequence>MPSLSSRPNISVTVHTTAGDFLSVALETLMQKEEQSNIVLALALKAQRKEQELSSGTGGQRNLWLCVWTTRASHRSPTIRSSLDFVFALNDNSFGGYPLFIWSNYPSGDLTPAFLEHRVQIAATRLHQLIPSERIFSVFGLVPAVWAFQAIWTHISGKIPEAVPFYAAKFSYCTKVSLQPATSRLPHGDSVRAAGMKDLDQVAMLCREFSQDSEFPLGGEESIMQALDLIREKRIWVYETLDVRNRPRIASMVASSRTSANVAAITKVYTTPAFRGRHYARYLVQWVTQHLLYNEGKDSVTLYVSHGNPAEKVYHQVGYVGLCGTPRSVMVEDWLEIGFQGTLRGHW</sequence>
<dbReference type="Pfam" id="PF08445">
    <property type="entry name" value="FR47"/>
    <property type="match status" value="1"/>
</dbReference>
<organism evidence="2 3">
    <name type="scientific">Ceratobasidium theobromae</name>
    <dbReference type="NCBI Taxonomy" id="1582974"/>
    <lineage>
        <taxon>Eukaryota</taxon>
        <taxon>Fungi</taxon>
        <taxon>Dikarya</taxon>
        <taxon>Basidiomycota</taxon>
        <taxon>Agaricomycotina</taxon>
        <taxon>Agaricomycetes</taxon>
        <taxon>Cantharellales</taxon>
        <taxon>Ceratobasidiaceae</taxon>
        <taxon>Ceratobasidium</taxon>
    </lineage>
</organism>
<dbReference type="Gene3D" id="3.40.630.30">
    <property type="match status" value="1"/>
</dbReference>
<dbReference type="PROSITE" id="PS51186">
    <property type="entry name" value="GNAT"/>
    <property type="match status" value="1"/>
</dbReference>
<dbReference type="InterPro" id="IPR013653">
    <property type="entry name" value="GCN5-like_dom"/>
</dbReference>
<evidence type="ECO:0000313" key="2">
    <source>
        <dbReference type="EMBL" id="KAB5593193.1"/>
    </source>
</evidence>
<dbReference type="InterPro" id="IPR016181">
    <property type="entry name" value="Acyl_CoA_acyltransferase"/>
</dbReference>
<dbReference type="OrthoDB" id="5372118at2759"/>
<dbReference type="EMBL" id="SSOP01000043">
    <property type="protein sequence ID" value="KAB5593193.1"/>
    <property type="molecule type" value="Genomic_DNA"/>
</dbReference>
<evidence type="ECO:0000313" key="3">
    <source>
        <dbReference type="Proteomes" id="UP000383932"/>
    </source>
</evidence>
<dbReference type="Proteomes" id="UP000383932">
    <property type="component" value="Unassembled WGS sequence"/>
</dbReference>
<proteinExistence type="predicted"/>
<dbReference type="InterPro" id="IPR000182">
    <property type="entry name" value="GNAT_dom"/>
</dbReference>
<name>A0A5N5QNQ2_9AGAM</name>
<comment type="caution">
    <text evidence="2">The sequence shown here is derived from an EMBL/GenBank/DDBJ whole genome shotgun (WGS) entry which is preliminary data.</text>
</comment>
<protein>
    <submittedName>
        <fullName evidence="2">GNAT family acetyltransferase</fullName>
    </submittedName>
</protein>
<accession>A0A5N5QNQ2</accession>
<dbReference type="AlphaFoldDB" id="A0A5N5QNQ2"/>
<dbReference type="GO" id="GO:0016747">
    <property type="term" value="F:acyltransferase activity, transferring groups other than amino-acyl groups"/>
    <property type="evidence" value="ECO:0007669"/>
    <property type="project" value="InterPro"/>
</dbReference>
<feature type="domain" description="N-acetyltransferase" evidence="1">
    <location>
        <begin position="189"/>
        <end position="347"/>
    </location>
</feature>
<dbReference type="SUPFAM" id="SSF55729">
    <property type="entry name" value="Acyl-CoA N-acyltransferases (Nat)"/>
    <property type="match status" value="1"/>
</dbReference>